<feature type="domain" description="HTH lysR-type" evidence="5">
    <location>
        <begin position="8"/>
        <end position="65"/>
    </location>
</feature>
<evidence type="ECO:0000259" key="5">
    <source>
        <dbReference type="PROSITE" id="PS50931"/>
    </source>
</evidence>
<dbReference type="PANTHER" id="PTHR30537">
    <property type="entry name" value="HTH-TYPE TRANSCRIPTIONAL REGULATOR"/>
    <property type="match status" value="1"/>
</dbReference>
<dbReference type="Proteomes" id="UP001073227">
    <property type="component" value="Unassembled WGS sequence"/>
</dbReference>
<dbReference type="InterPro" id="IPR058163">
    <property type="entry name" value="LysR-type_TF_proteobact-type"/>
</dbReference>
<dbReference type="EMBL" id="JAOVZR010000001">
    <property type="protein sequence ID" value="MCY0148895.1"/>
    <property type="molecule type" value="Genomic_DNA"/>
</dbReference>
<evidence type="ECO:0000256" key="2">
    <source>
        <dbReference type="ARBA" id="ARBA00023015"/>
    </source>
</evidence>
<name>A0ABT3ZAT5_9HYPH</name>
<keyword evidence="7" id="KW-1185">Reference proteome</keyword>
<dbReference type="PANTHER" id="PTHR30537:SF3">
    <property type="entry name" value="TRANSCRIPTIONAL REGULATORY PROTEIN"/>
    <property type="match status" value="1"/>
</dbReference>
<evidence type="ECO:0000313" key="7">
    <source>
        <dbReference type="Proteomes" id="UP001073227"/>
    </source>
</evidence>
<evidence type="ECO:0000256" key="3">
    <source>
        <dbReference type="ARBA" id="ARBA00023125"/>
    </source>
</evidence>
<dbReference type="Gene3D" id="1.10.10.10">
    <property type="entry name" value="Winged helix-like DNA-binding domain superfamily/Winged helix DNA-binding domain"/>
    <property type="match status" value="1"/>
</dbReference>
<keyword evidence="2" id="KW-0805">Transcription regulation</keyword>
<dbReference type="SUPFAM" id="SSF46785">
    <property type="entry name" value="Winged helix' DNA-binding domain"/>
    <property type="match status" value="1"/>
</dbReference>
<dbReference type="PRINTS" id="PR00039">
    <property type="entry name" value="HTHLYSR"/>
</dbReference>
<comment type="similarity">
    <text evidence="1">Belongs to the LysR transcriptional regulatory family.</text>
</comment>
<keyword evidence="4" id="KW-0804">Transcription</keyword>
<sequence length="305" mass="33428">MDWRTTKFDWNRARAFLVTVEEGSLSAAARQLGMAQPTLGRQVAALEEELGVALFERVGRGLTLTPSGLELVDHVRAMGEAASRMSLAASGKVQSIEGTVSISASEVDAAFRLPKILGQLREIAPGVDVEIVATNTESDLRRREADIAIRNYRPTQPNLVARKIRDIDGRIYATPCYLESIGNPVTPEEFGAADFIGFNRTGEFIAAMTRFGLALTQRNFPIVSESHLVQWSHVRQGLGIGIITADIGDAEPAVVQVLPELDPILVPVWLVAHREVHTSRRVWLVFDLLARELARPYTPRSSGPA</sequence>
<dbReference type="InterPro" id="IPR036388">
    <property type="entry name" value="WH-like_DNA-bd_sf"/>
</dbReference>
<dbReference type="InterPro" id="IPR005119">
    <property type="entry name" value="LysR_subst-bd"/>
</dbReference>
<comment type="caution">
    <text evidence="6">The sequence shown here is derived from an EMBL/GenBank/DDBJ whole genome shotgun (WGS) entry which is preliminary data.</text>
</comment>
<evidence type="ECO:0000313" key="6">
    <source>
        <dbReference type="EMBL" id="MCY0148895.1"/>
    </source>
</evidence>
<evidence type="ECO:0000256" key="4">
    <source>
        <dbReference type="ARBA" id="ARBA00023163"/>
    </source>
</evidence>
<dbReference type="InterPro" id="IPR000847">
    <property type="entry name" value="LysR_HTH_N"/>
</dbReference>
<gene>
    <name evidence="6" type="ORF">OEG84_14585</name>
</gene>
<dbReference type="InterPro" id="IPR036390">
    <property type="entry name" value="WH_DNA-bd_sf"/>
</dbReference>
<dbReference type="Gene3D" id="3.40.190.290">
    <property type="match status" value="1"/>
</dbReference>
<proteinExistence type="inferred from homology"/>
<protein>
    <submittedName>
        <fullName evidence="6">LysR family transcriptional regulator</fullName>
    </submittedName>
</protein>
<keyword evidence="3" id="KW-0238">DNA-binding</keyword>
<dbReference type="SUPFAM" id="SSF53850">
    <property type="entry name" value="Periplasmic binding protein-like II"/>
    <property type="match status" value="1"/>
</dbReference>
<dbReference type="RefSeq" id="WP_267654425.1">
    <property type="nucleotide sequence ID" value="NZ_JAOVZR010000001.1"/>
</dbReference>
<reference evidence="6" key="1">
    <citation type="submission" date="2022-10" db="EMBL/GenBank/DDBJ databases">
        <title>Hoeflea sp. G2-23, isolated from marine algae.</title>
        <authorList>
            <person name="Kristyanto S."/>
            <person name="Kim J.M."/>
            <person name="Jeon C.O."/>
        </authorList>
    </citation>
    <scope>NUCLEOTIDE SEQUENCE</scope>
    <source>
        <strain evidence="6">G2-23</strain>
    </source>
</reference>
<organism evidence="6 7">
    <name type="scientific">Hoeflea algicola</name>
    <dbReference type="NCBI Taxonomy" id="2983763"/>
    <lineage>
        <taxon>Bacteria</taxon>
        <taxon>Pseudomonadati</taxon>
        <taxon>Pseudomonadota</taxon>
        <taxon>Alphaproteobacteria</taxon>
        <taxon>Hyphomicrobiales</taxon>
        <taxon>Rhizobiaceae</taxon>
        <taxon>Hoeflea</taxon>
    </lineage>
</organism>
<dbReference type="Pfam" id="PF00126">
    <property type="entry name" value="HTH_1"/>
    <property type="match status" value="1"/>
</dbReference>
<evidence type="ECO:0000256" key="1">
    <source>
        <dbReference type="ARBA" id="ARBA00009437"/>
    </source>
</evidence>
<dbReference type="Pfam" id="PF03466">
    <property type="entry name" value="LysR_substrate"/>
    <property type="match status" value="1"/>
</dbReference>
<accession>A0ABT3ZAT5</accession>
<dbReference type="PROSITE" id="PS50931">
    <property type="entry name" value="HTH_LYSR"/>
    <property type="match status" value="1"/>
</dbReference>